<evidence type="ECO:0000256" key="7">
    <source>
        <dbReference type="ARBA" id="ARBA00022917"/>
    </source>
</evidence>
<dbReference type="GO" id="GO:0006428">
    <property type="term" value="P:isoleucyl-tRNA aminoacylation"/>
    <property type="evidence" value="ECO:0007669"/>
    <property type="project" value="InterPro"/>
</dbReference>
<evidence type="ECO:0000256" key="12">
    <source>
        <dbReference type="RuleBase" id="RU363035"/>
    </source>
</evidence>
<dbReference type="GO" id="GO:0000049">
    <property type="term" value="F:tRNA binding"/>
    <property type="evidence" value="ECO:0007669"/>
    <property type="project" value="InterPro"/>
</dbReference>
<comment type="catalytic activity">
    <reaction evidence="10">
        <text>tRNA(Ile) + L-isoleucine + ATP = L-isoleucyl-tRNA(Ile) + AMP + diphosphate</text>
        <dbReference type="Rhea" id="RHEA:11060"/>
        <dbReference type="Rhea" id="RHEA-COMP:9666"/>
        <dbReference type="Rhea" id="RHEA-COMP:9695"/>
        <dbReference type="ChEBI" id="CHEBI:30616"/>
        <dbReference type="ChEBI" id="CHEBI:33019"/>
        <dbReference type="ChEBI" id="CHEBI:58045"/>
        <dbReference type="ChEBI" id="CHEBI:78442"/>
        <dbReference type="ChEBI" id="CHEBI:78528"/>
        <dbReference type="ChEBI" id="CHEBI:456215"/>
        <dbReference type="EC" id="6.1.1.5"/>
    </reaction>
</comment>
<dbReference type="PANTHER" id="PTHR42765">
    <property type="entry name" value="SOLEUCYL-TRNA SYNTHETASE"/>
    <property type="match status" value="1"/>
</dbReference>
<dbReference type="InterPro" id="IPR050081">
    <property type="entry name" value="Ile-tRNA_ligase"/>
</dbReference>
<dbReference type="CDD" id="cd00818">
    <property type="entry name" value="IleRS_core"/>
    <property type="match status" value="1"/>
</dbReference>
<keyword evidence="4 12" id="KW-0436">Ligase</keyword>
<dbReference type="GeneID" id="80877830"/>
<comment type="similarity">
    <text evidence="2 12">Belongs to the class-I aminoacyl-tRNA synthetase family.</text>
</comment>
<reference evidence="15 16" key="1">
    <citation type="journal article" date="2023" name="G3 (Bethesda)">
        <title>A high-quality reference genome for the fission yeast Schizosaccharomyces osmophilus.</title>
        <authorList>
            <person name="Jia G.S."/>
            <person name="Zhang W.C."/>
            <person name="Liang Y."/>
            <person name="Liu X.H."/>
            <person name="Rhind N."/>
            <person name="Pidoux A."/>
            <person name="Brysch-Herzberg M."/>
            <person name="Du L.L."/>
        </authorList>
    </citation>
    <scope>NUCLEOTIDE SEQUENCE [LARGE SCALE GENOMIC DNA]</scope>
    <source>
        <strain evidence="15 16">CBS 15793</strain>
    </source>
</reference>
<keyword evidence="5 12" id="KW-0547">Nucleotide-binding</keyword>
<dbReference type="InterPro" id="IPR013155">
    <property type="entry name" value="M/V/L/I-tRNA-synth_anticd-bd"/>
</dbReference>
<dbReference type="SUPFAM" id="SSF50677">
    <property type="entry name" value="ValRS/IleRS/LeuRS editing domain"/>
    <property type="match status" value="1"/>
</dbReference>
<dbReference type="KEGG" id="som:SOMG_04354"/>
<dbReference type="GO" id="GO:0005739">
    <property type="term" value="C:mitochondrion"/>
    <property type="evidence" value="ECO:0007669"/>
    <property type="project" value="UniProtKB-SubCell"/>
</dbReference>
<dbReference type="InterPro" id="IPR002300">
    <property type="entry name" value="aa-tRNA-synth_Ia"/>
</dbReference>
<gene>
    <name evidence="15" type="primary">ism1</name>
    <name evidence="15" type="ORF">SOMG_04354</name>
</gene>
<dbReference type="GO" id="GO:0002161">
    <property type="term" value="F:aminoacyl-tRNA deacylase activity"/>
    <property type="evidence" value="ECO:0007669"/>
    <property type="project" value="InterPro"/>
</dbReference>
<dbReference type="InterPro" id="IPR002301">
    <property type="entry name" value="Ile-tRNA-ligase"/>
</dbReference>
<dbReference type="Gene3D" id="3.90.740.10">
    <property type="entry name" value="Valyl/Leucyl/Isoleucyl-tRNA synthetase, editing domain"/>
    <property type="match status" value="1"/>
</dbReference>
<dbReference type="HAMAP" id="MF_02002">
    <property type="entry name" value="Ile_tRNA_synth_type1"/>
    <property type="match status" value="1"/>
</dbReference>
<dbReference type="Gene3D" id="1.10.730.20">
    <property type="match status" value="1"/>
</dbReference>
<dbReference type="InterPro" id="IPR023585">
    <property type="entry name" value="Ile-tRNA-ligase_type1"/>
</dbReference>
<keyword evidence="16" id="KW-1185">Reference proteome</keyword>
<dbReference type="Pfam" id="PF00133">
    <property type="entry name" value="tRNA-synt_1"/>
    <property type="match status" value="1"/>
</dbReference>
<dbReference type="InterPro" id="IPR009080">
    <property type="entry name" value="tRNAsynth_Ia_anticodon-bd"/>
</dbReference>
<feature type="domain" description="Methionyl/Valyl/Leucyl/Isoleucyl-tRNA synthetase anticodon-binding" evidence="14">
    <location>
        <begin position="707"/>
        <end position="814"/>
    </location>
</feature>
<feature type="domain" description="Aminoacyl-tRNA synthetase class Ia" evidence="13">
    <location>
        <begin position="58"/>
        <end position="663"/>
    </location>
</feature>
<evidence type="ECO:0000256" key="11">
    <source>
        <dbReference type="ARBA" id="ARBA00068280"/>
    </source>
</evidence>
<dbReference type="PROSITE" id="PS00178">
    <property type="entry name" value="AA_TRNA_LIGASE_I"/>
    <property type="match status" value="1"/>
</dbReference>
<dbReference type="SUPFAM" id="SSF52374">
    <property type="entry name" value="Nucleotidylyl transferase"/>
    <property type="match status" value="1"/>
</dbReference>
<dbReference type="GO" id="GO:0032543">
    <property type="term" value="P:mitochondrial translation"/>
    <property type="evidence" value="ECO:0007669"/>
    <property type="project" value="TreeGrafter"/>
</dbReference>
<dbReference type="NCBIfam" id="TIGR00392">
    <property type="entry name" value="ileS"/>
    <property type="match status" value="1"/>
</dbReference>
<dbReference type="SUPFAM" id="SSF47323">
    <property type="entry name" value="Anticodon-binding domain of a subclass of class I aminoacyl-tRNA synthetases"/>
    <property type="match status" value="1"/>
</dbReference>
<sequence length="963" mass="109726">MKAHIEQRLLTSRIGLRFLSQQANAKKYSNSLCLPKTNFPIRSNERENEQKYTKEITDDLYTWQQKSIPLSKSFILLDGPPYANGRLHIGHALNKILKDMVNRWKLLNGHQIRYVPGWDCHGLPIELKAVQQNVQQGSPSQIRQTAKEFAENAMDDQMNLFRRLGVMADWSSRYTTMSHEYQIAELQVFRTLVEKGMIFRQFKPVYWSPSSRSALAESEIEYNDNHVSSSLYFSFPVNSFTNNGKHYDNVKALVWTTTPWTIPSNLALAFHPDVEYGIFSNGEQKYIAAKNLVPSFQFLEDFEEVGTCTYESIRSLTYQNPLIPEKVFPFLPAEYVSDTTGTGIVHVAPGHGIDDYLLGLEHSLSPFSPVDDNGAYTKDALDGSLDGLNVLNEGGKKVLELMEANGMVVQLTPYKHRYPYDWRNRKPLILRATAQWFITLKSVKDKAIEALQSVKMIPVNGMSRLCGFLNSRPEWCISRQRSWGLPIPVLYEKLSGKPLLTPTSISYIIGKMEVKGVDAWFNDNDDTNWTPPEYRNKEYVRGKETLDVWFDSGSGFTTVPFRKDKPLVDLCLEGSDQHRGWFQSLILIYLAVTDLKNSPFMTLFTHGFVFDEKGMKQSKSLGNVTDPEDILDGNNITSKKQLYGIDLLRLWVGSCDSTNDINLGPNLLNQVGESLKKWRLTCRFCLGNLYDFSLTDGVAYNQLHRIDQVAVAKTVEFQNEVQDNYESLAFNKVVQSILQYMNSFLSSTYFDSIKDRLYSDDPNSLSRRSAQTTLYKILLTIIWSFSPIVPLLSQEVWRSFPKALQPSYSTPFHAGAEFLLQDIQALVKQERGLLMEEYQLLQKIKYSFNLLLQEARSQHGIRSPLETEAVLGIENEGLQNVLKKYGNDLSLILGASNVHVHTSDTTDESKMSSSWALQNNAQSNFGKLQIKMKPVQLTKCLRCWMHTVSEGEICQRCNGVLSP</sequence>
<organism evidence="15 16">
    <name type="scientific">Schizosaccharomyces osmophilus</name>
    <dbReference type="NCBI Taxonomy" id="2545709"/>
    <lineage>
        <taxon>Eukaryota</taxon>
        <taxon>Fungi</taxon>
        <taxon>Dikarya</taxon>
        <taxon>Ascomycota</taxon>
        <taxon>Taphrinomycotina</taxon>
        <taxon>Schizosaccharomycetes</taxon>
        <taxon>Schizosaccharomycetales</taxon>
        <taxon>Schizosaccharomycetaceae</taxon>
        <taxon>Schizosaccharomyces</taxon>
    </lineage>
</organism>
<evidence type="ECO:0000256" key="1">
    <source>
        <dbReference type="ARBA" id="ARBA00004173"/>
    </source>
</evidence>
<evidence type="ECO:0000256" key="5">
    <source>
        <dbReference type="ARBA" id="ARBA00022741"/>
    </source>
</evidence>
<evidence type="ECO:0000256" key="4">
    <source>
        <dbReference type="ARBA" id="ARBA00022598"/>
    </source>
</evidence>
<dbReference type="AlphaFoldDB" id="A0AAF0AX21"/>
<dbReference type="Gene3D" id="3.40.50.620">
    <property type="entry name" value="HUPs"/>
    <property type="match status" value="2"/>
</dbReference>
<evidence type="ECO:0000313" key="15">
    <source>
        <dbReference type="EMBL" id="WBW75391.1"/>
    </source>
</evidence>
<dbReference type="GO" id="GO:0004822">
    <property type="term" value="F:isoleucine-tRNA ligase activity"/>
    <property type="evidence" value="ECO:0007669"/>
    <property type="project" value="UniProtKB-EC"/>
</dbReference>
<dbReference type="RefSeq" id="XP_056039634.1">
    <property type="nucleotide sequence ID" value="XM_056183141.1"/>
</dbReference>
<evidence type="ECO:0000259" key="13">
    <source>
        <dbReference type="Pfam" id="PF00133"/>
    </source>
</evidence>
<dbReference type="PANTHER" id="PTHR42765:SF1">
    <property type="entry name" value="ISOLEUCINE--TRNA LIGASE, MITOCHONDRIAL"/>
    <property type="match status" value="1"/>
</dbReference>
<keyword evidence="7 12" id="KW-0648">Protein biosynthesis</keyword>
<evidence type="ECO:0000256" key="9">
    <source>
        <dbReference type="ARBA" id="ARBA00032665"/>
    </source>
</evidence>
<comment type="subcellular location">
    <subcellularLocation>
        <location evidence="1">Mitochondrion</location>
    </subcellularLocation>
</comment>
<evidence type="ECO:0000256" key="2">
    <source>
        <dbReference type="ARBA" id="ARBA00005594"/>
    </source>
</evidence>
<evidence type="ECO:0000259" key="14">
    <source>
        <dbReference type="Pfam" id="PF08264"/>
    </source>
</evidence>
<protein>
    <recommendedName>
        <fullName evidence="11">Isoleucine--tRNA ligase, mitochondrial</fullName>
        <ecNumber evidence="3">6.1.1.5</ecNumber>
    </recommendedName>
    <alternativeName>
        <fullName evidence="9">Isoleucyl-tRNA synthetase</fullName>
    </alternativeName>
</protein>
<dbReference type="Proteomes" id="UP001212411">
    <property type="component" value="Chromosome 3"/>
</dbReference>
<accession>A0AAF0AX21</accession>
<dbReference type="EMBL" id="CP115613">
    <property type="protein sequence ID" value="WBW75391.1"/>
    <property type="molecule type" value="Genomic_DNA"/>
</dbReference>
<dbReference type="GO" id="GO:0005524">
    <property type="term" value="F:ATP binding"/>
    <property type="evidence" value="ECO:0007669"/>
    <property type="project" value="UniProtKB-KW"/>
</dbReference>
<dbReference type="Pfam" id="PF08264">
    <property type="entry name" value="Anticodon_1"/>
    <property type="match status" value="1"/>
</dbReference>
<dbReference type="InterPro" id="IPR009008">
    <property type="entry name" value="Val/Leu/Ile-tRNA-synth_edit"/>
</dbReference>
<keyword evidence="8 12" id="KW-0030">Aminoacyl-tRNA synthetase</keyword>
<evidence type="ECO:0000256" key="3">
    <source>
        <dbReference type="ARBA" id="ARBA00013165"/>
    </source>
</evidence>
<dbReference type="EC" id="6.1.1.5" evidence="3"/>
<keyword evidence="6 12" id="KW-0067">ATP-binding</keyword>
<dbReference type="FunFam" id="3.40.50.620:FF:000111">
    <property type="entry name" value="Mitochondrial isoleucyl-tRNA synthetase"/>
    <property type="match status" value="1"/>
</dbReference>
<proteinExistence type="inferred from homology"/>
<name>A0AAF0AX21_9SCHI</name>
<evidence type="ECO:0000256" key="10">
    <source>
        <dbReference type="ARBA" id="ARBA00048359"/>
    </source>
</evidence>
<evidence type="ECO:0000313" key="16">
    <source>
        <dbReference type="Proteomes" id="UP001212411"/>
    </source>
</evidence>
<evidence type="ECO:0000256" key="6">
    <source>
        <dbReference type="ARBA" id="ARBA00022840"/>
    </source>
</evidence>
<dbReference type="PRINTS" id="PR00984">
    <property type="entry name" value="TRNASYNTHILE"/>
</dbReference>
<dbReference type="InterPro" id="IPR014729">
    <property type="entry name" value="Rossmann-like_a/b/a_fold"/>
</dbReference>
<evidence type="ECO:0000256" key="8">
    <source>
        <dbReference type="ARBA" id="ARBA00023146"/>
    </source>
</evidence>
<dbReference type="CDD" id="cd07960">
    <property type="entry name" value="Anticodon_Ia_Ile_BEm"/>
    <property type="match status" value="1"/>
</dbReference>
<dbReference type="InterPro" id="IPR001412">
    <property type="entry name" value="aa-tRNA-synth_I_CS"/>
</dbReference>
<dbReference type="InterPro" id="IPR033708">
    <property type="entry name" value="Anticodon_Ile_BEm"/>
</dbReference>